<dbReference type="EMBL" id="BSDO01000001">
    <property type="protein sequence ID" value="GLI21252.1"/>
    <property type="molecule type" value="Genomic_DNA"/>
</dbReference>
<dbReference type="AlphaFoldDB" id="A0A9W6CKA2"/>
<dbReference type="Proteomes" id="UP001245370">
    <property type="component" value="Unassembled WGS sequence"/>
</dbReference>
<dbReference type="InterPro" id="IPR001433">
    <property type="entry name" value="OxRdtase_FAD/NAD-bd"/>
</dbReference>
<keyword evidence="9" id="KW-0521">NADP</keyword>
<feature type="domain" description="FAD-binding FR-type" evidence="16">
    <location>
        <begin position="176"/>
        <end position="389"/>
    </location>
</feature>
<dbReference type="InterPro" id="IPR007202">
    <property type="entry name" value="4Fe-4S_dom"/>
</dbReference>
<feature type="domain" description="4Fe-4S" evidence="17">
    <location>
        <begin position="87"/>
        <end position="146"/>
    </location>
</feature>
<comment type="caution">
    <text evidence="18">The sequence shown here is derived from an EMBL/GenBank/DDBJ whole genome shotgun (WGS) entry which is preliminary data.</text>
</comment>
<dbReference type="PROSITE" id="PS51384">
    <property type="entry name" value="FAD_FR"/>
    <property type="match status" value="1"/>
</dbReference>
<keyword evidence="11 19" id="KW-0560">Oxidoreductase</keyword>
<dbReference type="SUPFAM" id="SSF63380">
    <property type="entry name" value="Riboflavin synthase domain-like"/>
    <property type="match status" value="1"/>
</dbReference>
<keyword evidence="10" id="KW-0813">Transport</keyword>
<evidence type="ECO:0000256" key="1">
    <source>
        <dbReference type="ARBA" id="ARBA00001917"/>
    </source>
</evidence>
<evidence type="ECO:0000259" key="17">
    <source>
        <dbReference type="PROSITE" id="PS51656"/>
    </source>
</evidence>
<evidence type="ECO:0000256" key="8">
    <source>
        <dbReference type="ARBA" id="ARBA00022827"/>
    </source>
</evidence>
<name>A0A9W6CKA2_XANFL</name>
<evidence type="ECO:0000313" key="18">
    <source>
        <dbReference type="EMBL" id="GLI21252.1"/>
    </source>
</evidence>
<evidence type="ECO:0000313" key="21">
    <source>
        <dbReference type="Proteomes" id="UP001245370"/>
    </source>
</evidence>
<dbReference type="Proteomes" id="UP001144397">
    <property type="component" value="Unassembled WGS sequence"/>
</dbReference>
<accession>A0A9W6CKA2</accession>
<evidence type="ECO:0000256" key="4">
    <source>
        <dbReference type="ARBA" id="ARBA00022485"/>
    </source>
</evidence>
<dbReference type="Gene3D" id="2.40.30.10">
    <property type="entry name" value="Translation factors"/>
    <property type="match status" value="1"/>
</dbReference>
<sequence length="540" mass="57251">MSLQSRPPIVPVLPDSAPFTAEQRAWLNGFFAAILSTETAPAPLALSAGDAAALMPDISAPAVAEEDDGAPWHDPAMPLSERMSLAEGKPLPRRMMAAMAQQDCGQCGYVCESYAKALASGAESKLNLCAPGGKDTLRMLKQLAAETSAPAEAAPVAEAPAPAVVHAAPAATGTRENPGEVTFLSRTRLNKAGSEKETWHVEFDLAGSGIDYAAGDSFGVFPVNDPGLVAAVLEALHAPSDFPIAGHTLAEVLAREVCLKSAPDALFTLISYLVGGERKAKARALANGEDPDGDAATLDVLAALQKFPGIRPDPEALIECLEPLQPRLYSISSSPIATPGRLTLTVDAVRYDCDGRTRLGVASTFLGDRLAPGTRMKAYIQKAHGFALPQDLAKDVIMVGPGTGIAPFRSFLHERLATKAPGRNWLFFGHQRREADFFYEDELSGLQAAGCLTRLDTAWSRDGDRKVYVQDRIREAGAELWGWLKGGAHFYVCGDAKRMAKDVEQAVADVAATHGGLSAEAAAKFVADLKTAGRYQADVY</sequence>
<dbReference type="GO" id="GO:0046872">
    <property type="term" value="F:metal ion binding"/>
    <property type="evidence" value="ECO:0007669"/>
    <property type="project" value="UniProtKB-KW"/>
</dbReference>
<dbReference type="GO" id="GO:0019344">
    <property type="term" value="P:cysteine biosynthetic process"/>
    <property type="evidence" value="ECO:0007669"/>
    <property type="project" value="UniProtKB-KW"/>
</dbReference>
<keyword evidence="5" id="KW-0285">Flavoprotein</keyword>
<proteinExistence type="predicted"/>
<evidence type="ECO:0000256" key="13">
    <source>
        <dbReference type="ARBA" id="ARBA00023014"/>
    </source>
</evidence>
<dbReference type="Gene3D" id="3.40.50.80">
    <property type="entry name" value="Nucleotide-binding domain of ferredoxin-NADP reductase (FNR) module"/>
    <property type="match status" value="1"/>
</dbReference>
<organism evidence="18 20">
    <name type="scientific">Xanthobacter flavus</name>
    <dbReference type="NCBI Taxonomy" id="281"/>
    <lineage>
        <taxon>Bacteria</taxon>
        <taxon>Pseudomonadati</taxon>
        <taxon>Pseudomonadota</taxon>
        <taxon>Alphaproteobacteria</taxon>
        <taxon>Hyphomicrobiales</taxon>
        <taxon>Xanthobacteraceae</taxon>
        <taxon>Xanthobacter</taxon>
    </lineage>
</organism>
<evidence type="ECO:0000256" key="11">
    <source>
        <dbReference type="ARBA" id="ARBA00023002"/>
    </source>
</evidence>
<dbReference type="GO" id="GO:0050660">
    <property type="term" value="F:flavin adenine dinucleotide binding"/>
    <property type="evidence" value="ECO:0007669"/>
    <property type="project" value="TreeGrafter"/>
</dbReference>
<keyword evidence="14" id="KW-0028">Amino-acid biosynthesis</keyword>
<comment type="cofactor">
    <cofactor evidence="1">
        <name>FMN</name>
        <dbReference type="ChEBI" id="CHEBI:58210"/>
    </cofactor>
</comment>
<dbReference type="InterPro" id="IPR017927">
    <property type="entry name" value="FAD-bd_FR_type"/>
</dbReference>
<dbReference type="FunFam" id="3.40.50.80:FF:000001">
    <property type="entry name" value="NADPH--cytochrome P450 reductase 1"/>
    <property type="match status" value="1"/>
</dbReference>
<dbReference type="GO" id="GO:0005829">
    <property type="term" value="C:cytosol"/>
    <property type="evidence" value="ECO:0007669"/>
    <property type="project" value="TreeGrafter"/>
</dbReference>
<dbReference type="InterPro" id="IPR023173">
    <property type="entry name" value="NADPH_Cyt_P450_Rdtase_alpha"/>
</dbReference>
<dbReference type="GeneID" id="95761720"/>
<dbReference type="EMBL" id="JAVDPY010000002">
    <property type="protein sequence ID" value="MDR6332975.1"/>
    <property type="molecule type" value="Genomic_DNA"/>
</dbReference>
<dbReference type="InterPro" id="IPR001709">
    <property type="entry name" value="Flavoprot_Pyr_Nucl_cyt_Rdtase"/>
</dbReference>
<dbReference type="CDD" id="cd06199">
    <property type="entry name" value="SiR"/>
    <property type="match status" value="1"/>
</dbReference>
<evidence type="ECO:0000256" key="6">
    <source>
        <dbReference type="ARBA" id="ARBA00022643"/>
    </source>
</evidence>
<keyword evidence="13" id="KW-0411">Iron-sulfur</keyword>
<reference evidence="18" key="1">
    <citation type="submission" date="2022-12" db="EMBL/GenBank/DDBJ databases">
        <title>Reference genome sequencing for broad-spectrum identification of bacterial and archaeal isolates by mass spectrometry.</title>
        <authorList>
            <person name="Sekiguchi Y."/>
            <person name="Tourlousse D.M."/>
        </authorList>
    </citation>
    <scope>NUCLEOTIDE SEQUENCE</scope>
    <source>
        <strain evidence="18">301</strain>
    </source>
</reference>
<dbReference type="EC" id="1.8.1.2" evidence="3"/>
<keyword evidence="6" id="KW-0288">FMN</keyword>
<keyword evidence="21" id="KW-1185">Reference proteome</keyword>
<dbReference type="InterPro" id="IPR017938">
    <property type="entry name" value="Riboflavin_synthase-like_b-brl"/>
</dbReference>
<evidence type="ECO:0000256" key="15">
    <source>
        <dbReference type="ARBA" id="ARBA00052219"/>
    </source>
</evidence>
<reference evidence="19 21" key="2">
    <citation type="submission" date="2023-07" db="EMBL/GenBank/DDBJ databases">
        <title>Genomic Encyclopedia of Type Strains, Phase IV (KMG-IV): sequencing the most valuable type-strain genomes for metagenomic binning, comparative biology and taxonomic classification.</title>
        <authorList>
            <person name="Goeker M."/>
        </authorList>
    </citation>
    <scope>NUCLEOTIDE SEQUENCE [LARGE SCALE GENOMIC DNA]</scope>
    <source>
        <strain evidence="19 21">DSM 338</strain>
    </source>
</reference>
<keyword evidence="10" id="KW-0249">Electron transport</keyword>
<dbReference type="PRINTS" id="PR00371">
    <property type="entry name" value="FPNCR"/>
</dbReference>
<keyword evidence="4" id="KW-0004">4Fe-4S</keyword>
<gene>
    <name evidence="19" type="ORF">GGQ86_001439</name>
    <name evidence="18" type="ORF">XFLAVUS301_09260</name>
</gene>
<dbReference type="GO" id="GO:0010181">
    <property type="term" value="F:FMN binding"/>
    <property type="evidence" value="ECO:0007669"/>
    <property type="project" value="TreeGrafter"/>
</dbReference>
<evidence type="ECO:0000256" key="12">
    <source>
        <dbReference type="ARBA" id="ARBA00023004"/>
    </source>
</evidence>
<dbReference type="SUPFAM" id="SSF52343">
    <property type="entry name" value="Ferredoxin reductase-like, C-terminal NADP-linked domain"/>
    <property type="match status" value="1"/>
</dbReference>
<dbReference type="Gene3D" id="1.10.15.40">
    <property type="entry name" value="Electron transport complex subunit B, putative Fe-S cluster"/>
    <property type="match status" value="1"/>
</dbReference>
<evidence type="ECO:0000256" key="7">
    <source>
        <dbReference type="ARBA" id="ARBA00022723"/>
    </source>
</evidence>
<dbReference type="Pfam" id="PF00175">
    <property type="entry name" value="NAD_binding_1"/>
    <property type="match status" value="1"/>
</dbReference>
<evidence type="ECO:0000313" key="19">
    <source>
        <dbReference type="EMBL" id="MDR6332975.1"/>
    </source>
</evidence>
<protein>
    <recommendedName>
        <fullName evidence="3">assimilatory sulfite reductase (NADPH)</fullName>
        <ecNumber evidence="3">1.8.1.2</ecNumber>
    </recommendedName>
</protein>
<evidence type="ECO:0000256" key="10">
    <source>
        <dbReference type="ARBA" id="ARBA00022982"/>
    </source>
</evidence>
<evidence type="ECO:0000256" key="9">
    <source>
        <dbReference type="ARBA" id="ARBA00022857"/>
    </source>
</evidence>
<evidence type="ECO:0000256" key="5">
    <source>
        <dbReference type="ARBA" id="ARBA00022630"/>
    </source>
</evidence>
<comment type="catalytic activity">
    <reaction evidence="15">
        <text>hydrogen sulfide + 3 NADP(+) + 3 H2O = sulfite + 3 NADPH + 4 H(+)</text>
        <dbReference type="Rhea" id="RHEA:13801"/>
        <dbReference type="ChEBI" id="CHEBI:15377"/>
        <dbReference type="ChEBI" id="CHEBI:15378"/>
        <dbReference type="ChEBI" id="CHEBI:17359"/>
        <dbReference type="ChEBI" id="CHEBI:29919"/>
        <dbReference type="ChEBI" id="CHEBI:57783"/>
        <dbReference type="ChEBI" id="CHEBI:58349"/>
        <dbReference type="EC" id="1.8.1.2"/>
    </reaction>
</comment>
<evidence type="ECO:0000256" key="2">
    <source>
        <dbReference type="ARBA" id="ARBA00001974"/>
    </source>
</evidence>
<evidence type="ECO:0000313" key="20">
    <source>
        <dbReference type="Proteomes" id="UP001144397"/>
    </source>
</evidence>
<dbReference type="InterPro" id="IPR039261">
    <property type="entry name" value="FNR_nucleotide-bd"/>
</dbReference>
<dbReference type="PROSITE" id="PS51656">
    <property type="entry name" value="4FE4S"/>
    <property type="match status" value="1"/>
</dbReference>
<evidence type="ECO:0000259" key="16">
    <source>
        <dbReference type="PROSITE" id="PS51384"/>
    </source>
</evidence>
<keyword evidence="8" id="KW-0274">FAD</keyword>
<dbReference type="RefSeq" id="WP_281805731.1">
    <property type="nucleotide sequence ID" value="NZ_BSDO01000001.1"/>
</dbReference>
<dbReference type="PANTHER" id="PTHR19384:SF128">
    <property type="entry name" value="NADPH OXIDOREDUCTASE A"/>
    <property type="match status" value="1"/>
</dbReference>
<dbReference type="GO" id="GO:0051539">
    <property type="term" value="F:4 iron, 4 sulfur cluster binding"/>
    <property type="evidence" value="ECO:0007669"/>
    <property type="project" value="UniProtKB-KW"/>
</dbReference>
<evidence type="ECO:0000256" key="14">
    <source>
        <dbReference type="ARBA" id="ARBA00023192"/>
    </source>
</evidence>
<keyword evidence="7" id="KW-0479">Metal-binding</keyword>
<dbReference type="GO" id="GO:0004783">
    <property type="term" value="F:sulfite reductase (NADPH) activity"/>
    <property type="evidence" value="ECO:0007669"/>
    <property type="project" value="UniProtKB-EC"/>
</dbReference>
<dbReference type="Gene3D" id="1.20.990.10">
    <property type="entry name" value="NADPH-cytochrome p450 Reductase, Chain A, domain 3"/>
    <property type="match status" value="1"/>
</dbReference>
<evidence type="ECO:0000256" key="3">
    <source>
        <dbReference type="ARBA" id="ARBA00012604"/>
    </source>
</evidence>
<dbReference type="PANTHER" id="PTHR19384">
    <property type="entry name" value="NITRIC OXIDE SYNTHASE-RELATED"/>
    <property type="match status" value="1"/>
</dbReference>
<keyword evidence="14" id="KW-0198">Cysteine biosynthesis</keyword>
<dbReference type="NCBIfam" id="NF004859">
    <property type="entry name" value="PRK06214.1"/>
    <property type="match status" value="1"/>
</dbReference>
<dbReference type="InterPro" id="IPR003097">
    <property type="entry name" value="CysJ-like_FAD-binding"/>
</dbReference>
<comment type="cofactor">
    <cofactor evidence="2">
        <name>FAD</name>
        <dbReference type="ChEBI" id="CHEBI:57692"/>
    </cofactor>
</comment>
<dbReference type="Pfam" id="PF00667">
    <property type="entry name" value="FAD_binding_1"/>
    <property type="match status" value="2"/>
</dbReference>
<keyword evidence="12" id="KW-0408">Iron</keyword>